<dbReference type="Gene3D" id="1.10.10.10">
    <property type="entry name" value="Winged helix-like DNA-binding domain superfamily/Winged helix DNA-binding domain"/>
    <property type="match status" value="1"/>
</dbReference>
<dbReference type="InterPro" id="IPR050679">
    <property type="entry name" value="Bact_HTH_transcr_reg"/>
</dbReference>
<dbReference type="InterPro" id="IPR036390">
    <property type="entry name" value="WH_DNA-bd_sf"/>
</dbReference>
<dbReference type="EMBL" id="NRRE01000032">
    <property type="protein sequence ID" value="MBK1698946.1"/>
    <property type="molecule type" value="Genomic_DNA"/>
</dbReference>
<dbReference type="PANTHER" id="PTHR44846:SF16">
    <property type="entry name" value="TRANSCRIPTIONAL REGULATOR PHNF-RELATED"/>
    <property type="match status" value="1"/>
</dbReference>
<dbReference type="RefSeq" id="WP_027287731.1">
    <property type="nucleotide sequence ID" value="NZ_NRRE01000032.1"/>
</dbReference>
<evidence type="ECO:0000313" key="5">
    <source>
        <dbReference type="EMBL" id="MBK1698946.1"/>
    </source>
</evidence>
<dbReference type="AlphaFoldDB" id="A0A934QL64"/>
<dbReference type="SMART" id="SM00866">
    <property type="entry name" value="UTRA"/>
    <property type="match status" value="1"/>
</dbReference>
<name>A0A934QL64_9PROT</name>
<protein>
    <submittedName>
        <fullName evidence="5">GntR family transcriptional regulator</fullName>
    </submittedName>
</protein>
<dbReference type="PRINTS" id="PR00035">
    <property type="entry name" value="HTHGNTR"/>
</dbReference>
<dbReference type="GO" id="GO:0003700">
    <property type="term" value="F:DNA-binding transcription factor activity"/>
    <property type="evidence" value="ECO:0007669"/>
    <property type="project" value="InterPro"/>
</dbReference>
<dbReference type="Pfam" id="PF00392">
    <property type="entry name" value="GntR"/>
    <property type="match status" value="1"/>
</dbReference>
<dbReference type="PANTHER" id="PTHR44846">
    <property type="entry name" value="MANNOSYL-D-GLYCERATE TRANSPORT/METABOLISM SYSTEM REPRESSOR MNGR-RELATED"/>
    <property type="match status" value="1"/>
</dbReference>
<dbReference type="SMART" id="SM00345">
    <property type="entry name" value="HTH_GNTR"/>
    <property type="match status" value="1"/>
</dbReference>
<dbReference type="SUPFAM" id="SSF64288">
    <property type="entry name" value="Chorismate lyase-like"/>
    <property type="match status" value="1"/>
</dbReference>
<keyword evidence="1" id="KW-0805">Transcription regulation</keyword>
<dbReference type="Gene3D" id="3.40.1410.10">
    <property type="entry name" value="Chorismate lyase-like"/>
    <property type="match status" value="1"/>
</dbReference>
<evidence type="ECO:0000256" key="2">
    <source>
        <dbReference type="ARBA" id="ARBA00023125"/>
    </source>
</evidence>
<evidence type="ECO:0000313" key="6">
    <source>
        <dbReference type="Proteomes" id="UP000778970"/>
    </source>
</evidence>
<dbReference type="SUPFAM" id="SSF46785">
    <property type="entry name" value="Winged helix' DNA-binding domain"/>
    <property type="match status" value="1"/>
</dbReference>
<dbReference type="Pfam" id="PF07702">
    <property type="entry name" value="UTRA"/>
    <property type="match status" value="1"/>
</dbReference>
<dbReference type="Proteomes" id="UP000778970">
    <property type="component" value="Unassembled WGS sequence"/>
</dbReference>
<comment type="caution">
    <text evidence="5">The sequence shown here is derived from an EMBL/GenBank/DDBJ whole genome shotgun (WGS) entry which is preliminary data.</text>
</comment>
<accession>A0A934QL64</accession>
<proteinExistence type="predicted"/>
<gene>
    <name evidence="5" type="ORF">CKO21_17005</name>
</gene>
<keyword evidence="2" id="KW-0238">DNA-binding</keyword>
<dbReference type="InterPro" id="IPR036388">
    <property type="entry name" value="WH-like_DNA-bd_sf"/>
</dbReference>
<dbReference type="PROSITE" id="PS50949">
    <property type="entry name" value="HTH_GNTR"/>
    <property type="match status" value="1"/>
</dbReference>
<evidence type="ECO:0000256" key="1">
    <source>
        <dbReference type="ARBA" id="ARBA00023015"/>
    </source>
</evidence>
<keyword evidence="3" id="KW-0804">Transcription</keyword>
<evidence type="ECO:0000259" key="4">
    <source>
        <dbReference type="PROSITE" id="PS50949"/>
    </source>
</evidence>
<organism evidence="5 6">
    <name type="scientific">Rhodovibrio salinarum</name>
    <dbReference type="NCBI Taxonomy" id="1087"/>
    <lineage>
        <taxon>Bacteria</taxon>
        <taxon>Pseudomonadati</taxon>
        <taxon>Pseudomonadota</taxon>
        <taxon>Alphaproteobacteria</taxon>
        <taxon>Rhodospirillales</taxon>
        <taxon>Rhodovibrionaceae</taxon>
        <taxon>Rhodovibrio</taxon>
    </lineage>
</organism>
<dbReference type="CDD" id="cd07377">
    <property type="entry name" value="WHTH_GntR"/>
    <property type="match status" value="1"/>
</dbReference>
<dbReference type="InterPro" id="IPR011663">
    <property type="entry name" value="UTRA"/>
</dbReference>
<evidence type="ECO:0000256" key="3">
    <source>
        <dbReference type="ARBA" id="ARBA00023163"/>
    </source>
</evidence>
<reference evidence="5" key="2">
    <citation type="journal article" date="2020" name="Microorganisms">
        <title>Osmotic Adaptation and Compatible Solute Biosynthesis of Phototrophic Bacteria as Revealed from Genome Analyses.</title>
        <authorList>
            <person name="Imhoff J.F."/>
            <person name="Rahn T."/>
            <person name="Kunzel S."/>
            <person name="Keller A."/>
            <person name="Neulinger S.C."/>
        </authorList>
    </citation>
    <scope>NUCLEOTIDE SEQUENCE</scope>
    <source>
        <strain evidence="5">DSM 9154</strain>
    </source>
</reference>
<dbReference type="InterPro" id="IPR028978">
    <property type="entry name" value="Chorismate_lyase_/UTRA_dom_sf"/>
</dbReference>
<sequence>MHEEVLERIRERRWKPGDAIPREDELAREFGCARGTVNRALRALAEAGILDRRRRAGTRVALHPGGKATLDIPIIRREVEARGQTYSYALKIREDAVPPSAIREAMGLRRDDPTQRVLSVHSADGRPLAIEDRWINLAIVPMAAKADFTRISANEWLVTHASYTHGDIAFSAQAASDAEAALLHIDPCVPVFVIDRTTWYKADAVTTVRLTYAPGYRIHTRL</sequence>
<dbReference type="InterPro" id="IPR000524">
    <property type="entry name" value="Tscrpt_reg_HTH_GntR"/>
</dbReference>
<dbReference type="GO" id="GO:0003677">
    <property type="term" value="F:DNA binding"/>
    <property type="evidence" value="ECO:0007669"/>
    <property type="project" value="UniProtKB-KW"/>
</dbReference>
<keyword evidence="6" id="KW-1185">Reference proteome</keyword>
<reference evidence="5" key="1">
    <citation type="submission" date="2017-08" db="EMBL/GenBank/DDBJ databases">
        <authorList>
            <person name="Imhoff J.F."/>
            <person name="Rahn T."/>
            <person name="Kuenzel S."/>
            <person name="Neulinger S.C."/>
        </authorList>
    </citation>
    <scope>NUCLEOTIDE SEQUENCE</scope>
    <source>
        <strain evidence="5">DSM 9154</strain>
    </source>
</reference>
<feature type="domain" description="HTH gntR-type" evidence="4">
    <location>
        <begin position="1"/>
        <end position="63"/>
    </location>
</feature>